<evidence type="ECO:0000256" key="1">
    <source>
        <dbReference type="ARBA" id="ARBA00023015"/>
    </source>
</evidence>
<dbReference type="OrthoDB" id="3691941at2"/>
<protein>
    <submittedName>
        <fullName evidence="6">TetR family transcriptional regulator</fullName>
    </submittedName>
</protein>
<feature type="domain" description="HTH tetR-type" evidence="5">
    <location>
        <begin position="21"/>
        <end position="81"/>
    </location>
</feature>
<dbReference type="SUPFAM" id="SSF46689">
    <property type="entry name" value="Homeodomain-like"/>
    <property type="match status" value="1"/>
</dbReference>
<evidence type="ECO:0000256" key="3">
    <source>
        <dbReference type="ARBA" id="ARBA00023163"/>
    </source>
</evidence>
<gene>
    <name evidence="6" type="ORF">AWC27_22465</name>
</gene>
<evidence type="ECO:0000259" key="5">
    <source>
        <dbReference type="PROSITE" id="PS50977"/>
    </source>
</evidence>
<evidence type="ECO:0000256" key="4">
    <source>
        <dbReference type="PROSITE-ProRule" id="PRU00335"/>
    </source>
</evidence>
<dbReference type="Proteomes" id="UP000193317">
    <property type="component" value="Unassembled WGS sequence"/>
</dbReference>
<dbReference type="InterPro" id="IPR009057">
    <property type="entry name" value="Homeodomain-like_sf"/>
</dbReference>
<dbReference type="AlphaFoldDB" id="A0A1X2F468"/>
<dbReference type="InterPro" id="IPR050109">
    <property type="entry name" value="HTH-type_TetR-like_transc_reg"/>
</dbReference>
<evidence type="ECO:0000313" key="6">
    <source>
        <dbReference type="EMBL" id="ORX12809.1"/>
    </source>
</evidence>
<proteinExistence type="predicted"/>
<dbReference type="PROSITE" id="PS50977">
    <property type="entry name" value="HTH_TETR_2"/>
    <property type="match status" value="1"/>
</dbReference>
<dbReference type="PANTHER" id="PTHR30055">
    <property type="entry name" value="HTH-TYPE TRANSCRIPTIONAL REGULATOR RUTR"/>
    <property type="match status" value="1"/>
</dbReference>
<sequence>MESKRPRNTTRLREAGAASRAETRRLLLEAAAEEFARVGYVAATVNRIAERAGVTVQTLYLAWGSKRALLRAYLFSTLTPGATPSPKYYAAQFHPDTPAGTLAQIATWFCIIAKRSALAWQAYREGAAVDKAIAEEWQELQVLRRGTFQELLSTIPDEALQLPRQQAADTAWALASPVIYELMVGSAGYTLEQFESWLAANLQGAILRSVPVQEA</sequence>
<dbReference type="Gene3D" id="1.10.357.10">
    <property type="entry name" value="Tetracycline Repressor, domain 2"/>
    <property type="match status" value="1"/>
</dbReference>
<name>A0A1X2F468_MYCSZ</name>
<comment type="caution">
    <text evidence="6">The sequence shown here is derived from an EMBL/GenBank/DDBJ whole genome shotgun (WGS) entry which is preliminary data.</text>
</comment>
<keyword evidence="1" id="KW-0805">Transcription regulation</keyword>
<reference evidence="6 7" key="1">
    <citation type="submission" date="2016-01" db="EMBL/GenBank/DDBJ databases">
        <title>The new phylogeny of the genus Mycobacterium.</title>
        <authorList>
            <person name="Tarcisio F."/>
            <person name="Conor M."/>
            <person name="Antonella G."/>
            <person name="Elisabetta G."/>
            <person name="Giulia F.S."/>
            <person name="Sara T."/>
            <person name="Anna F."/>
            <person name="Clotilde B."/>
            <person name="Roberto B."/>
            <person name="Veronica D.S."/>
            <person name="Fabio R."/>
            <person name="Monica P."/>
            <person name="Olivier J."/>
            <person name="Enrico T."/>
            <person name="Nicola S."/>
        </authorList>
    </citation>
    <scope>NUCLEOTIDE SEQUENCE [LARGE SCALE GENOMIC DNA]</scope>
    <source>
        <strain evidence="6 7">DSM 44166</strain>
    </source>
</reference>
<evidence type="ECO:0000313" key="7">
    <source>
        <dbReference type="Proteomes" id="UP000193317"/>
    </source>
</evidence>
<keyword evidence="3" id="KW-0804">Transcription</keyword>
<evidence type="ECO:0000256" key="2">
    <source>
        <dbReference type="ARBA" id="ARBA00023125"/>
    </source>
</evidence>
<dbReference type="GO" id="GO:0000976">
    <property type="term" value="F:transcription cis-regulatory region binding"/>
    <property type="evidence" value="ECO:0007669"/>
    <property type="project" value="TreeGrafter"/>
</dbReference>
<dbReference type="GO" id="GO:0003700">
    <property type="term" value="F:DNA-binding transcription factor activity"/>
    <property type="evidence" value="ECO:0007669"/>
    <property type="project" value="TreeGrafter"/>
</dbReference>
<dbReference type="InterPro" id="IPR001647">
    <property type="entry name" value="HTH_TetR"/>
</dbReference>
<keyword evidence="2 4" id="KW-0238">DNA-binding</keyword>
<feature type="DNA-binding region" description="H-T-H motif" evidence="4">
    <location>
        <begin position="44"/>
        <end position="63"/>
    </location>
</feature>
<dbReference type="EMBL" id="LQPW01000031">
    <property type="protein sequence ID" value="ORX12809.1"/>
    <property type="molecule type" value="Genomic_DNA"/>
</dbReference>
<accession>A0A1X2F468</accession>
<dbReference type="Pfam" id="PF00440">
    <property type="entry name" value="TetR_N"/>
    <property type="match status" value="1"/>
</dbReference>
<dbReference type="RefSeq" id="WP_085669909.1">
    <property type="nucleotide sequence ID" value="NZ_JACKRU010000208.1"/>
</dbReference>
<organism evidence="6 7">
    <name type="scientific">Mycobacterium szulgai</name>
    <dbReference type="NCBI Taxonomy" id="1787"/>
    <lineage>
        <taxon>Bacteria</taxon>
        <taxon>Bacillati</taxon>
        <taxon>Actinomycetota</taxon>
        <taxon>Actinomycetes</taxon>
        <taxon>Mycobacteriales</taxon>
        <taxon>Mycobacteriaceae</taxon>
        <taxon>Mycobacterium</taxon>
    </lineage>
</organism>
<keyword evidence="7" id="KW-1185">Reference proteome</keyword>
<dbReference type="PANTHER" id="PTHR30055:SF234">
    <property type="entry name" value="HTH-TYPE TRANSCRIPTIONAL REGULATOR BETI"/>
    <property type="match status" value="1"/>
</dbReference>
<dbReference type="PRINTS" id="PR00455">
    <property type="entry name" value="HTHTETR"/>
</dbReference>